<reference evidence="1 2" key="1">
    <citation type="submission" date="2024-01" db="EMBL/GenBank/DDBJ databases">
        <title>The genomes of 5 underutilized Papilionoideae crops provide insights into root nodulation and disease resistance.</title>
        <authorList>
            <person name="Yuan L."/>
        </authorList>
    </citation>
    <scope>NUCLEOTIDE SEQUENCE [LARGE SCALE GENOMIC DNA]</scope>
    <source>
        <strain evidence="1">LY-2023</strain>
        <tissue evidence="1">Leaf</tissue>
    </source>
</reference>
<keyword evidence="2" id="KW-1185">Reference proteome</keyword>
<accession>A0AAN9JQ87</accession>
<protein>
    <submittedName>
        <fullName evidence="1">Uncharacterized protein</fullName>
    </submittedName>
</protein>
<sequence length="92" mass="10265">MSNCVLFKVYNLGILENMNIASSCDVQFLEPTECHDAPYVLQFADMTSKPQHMLLSCPLSISIHHVSSPLPIYGTSPIQCSIVEFSNEVLYL</sequence>
<proteinExistence type="predicted"/>
<gene>
    <name evidence="1" type="ORF">RJT34_13073</name>
</gene>
<comment type="caution">
    <text evidence="1">The sequence shown here is derived from an EMBL/GenBank/DDBJ whole genome shotgun (WGS) entry which is preliminary data.</text>
</comment>
<dbReference type="Proteomes" id="UP001359559">
    <property type="component" value="Unassembled WGS sequence"/>
</dbReference>
<name>A0AAN9JQ87_CLITE</name>
<organism evidence="1 2">
    <name type="scientific">Clitoria ternatea</name>
    <name type="common">Butterfly pea</name>
    <dbReference type="NCBI Taxonomy" id="43366"/>
    <lineage>
        <taxon>Eukaryota</taxon>
        <taxon>Viridiplantae</taxon>
        <taxon>Streptophyta</taxon>
        <taxon>Embryophyta</taxon>
        <taxon>Tracheophyta</taxon>
        <taxon>Spermatophyta</taxon>
        <taxon>Magnoliopsida</taxon>
        <taxon>eudicotyledons</taxon>
        <taxon>Gunneridae</taxon>
        <taxon>Pentapetalae</taxon>
        <taxon>rosids</taxon>
        <taxon>fabids</taxon>
        <taxon>Fabales</taxon>
        <taxon>Fabaceae</taxon>
        <taxon>Papilionoideae</taxon>
        <taxon>50 kb inversion clade</taxon>
        <taxon>NPAAA clade</taxon>
        <taxon>indigoferoid/millettioid clade</taxon>
        <taxon>Phaseoleae</taxon>
        <taxon>Clitoria</taxon>
    </lineage>
</organism>
<dbReference type="AlphaFoldDB" id="A0AAN9JQ87"/>
<evidence type="ECO:0000313" key="1">
    <source>
        <dbReference type="EMBL" id="KAK7302191.1"/>
    </source>
</evidence>
<dbReference type="EMBL" id="JAYKXN010000003">
    <property type="protein sequence ID" value="KAK7302191.1"/>
    <property type="molecule type" value="Genomic_DNA"/>
</dbReference>
<evidence type="ECO:0000313" key="2">
    <source>
        <dbReference type="Proteomes" id="UP001359559"/>
    </source>
</evidence>